<dbReference type="PANTHER" id="PTHR39430:SF1">
    <property type="entry name" value="PROTEASE"/>
    <property type="match status" value="1"/>
</dbReference>
<dbReference type="GO" id="GO:0006508">
    <property type="term" value="P:proteolysis"/>
    <property type="evidence" value="ECO:0007669"/>
    <property type="project" value="UniProtKB-KW"/>
</dbReference>
<evidence type="ECO:0000256" key="1">
    <source>
        <dbReference type="SAM" id="Phobius"/>
    </source>
</evidence>
<dbReference type="Pfam" id="PF02517">
    <property type="entry name" value="Rce1-like"/>
    <property type="match status" value="1"/>
</dbReference>
<dbReference type="AlphaFoldDB" id="S0FVZ7"/>
<feature type="transmembrane region" description="Helical" evidence="1">
    <location>
        <begin position="21"/>
        <end position="47"/>
    </location>
</feature>
<dbReference type="GO" id="GO:0004175">
    <property type="term" value="F:endopeptidase activity"/>
    <property type="evidence" value="ECO:0007669"/>
    <property type="project" value="UniProtKB-ARBA"/>
</dbReference>
<proteinExistence type="predicted"/>
<gene>
    <name evidence="3" type="ORF">CTER_0791</name>
</gene>
<keyword evidence="1" id="KW-1133">Transmembrane helix</keyword>
<keyword evidence="1" id="KW-0812">Transmembrane</keyword>
<dbReference type="InterPro" id="IPR003675">
    <property type="entry name" value="Rce1/LyrA-like_dom"/>
</dbReference>
<feature type="transmembrane region" description="Helical" evidence="1">
    <location>
        <begin position="117"/>
        <end position="139"/>
    </location>
</feature>
<dbReference type="GO" id="GO:0080120">
    <property type="term" value="P:CAAX-box protein maturation"/>
    <property type="evidence" value="ECO:0007669"/>
    <property type="project" value="UniProtKB-ARBA"/>
</dbReference>
<keyword evidence="4" id="KW-1185">Reference proteome</keyword>
<dbReference type="STRING" id="1195236.CTER_0791"/>
<feature type="transmembrane region" description="Helical" evidence="1">
    <location>
        <begin position="76"/>
        <end position="97"/>
    </location>
</feature>
<feature type="transmembrane region" description="Helical" evidence="1">
    <location>
        <begin position="151"/>
        <end position="169"/>
    </location>
</feature>
<feature type="transmembrane region" description="Helical" evidence="1">
    <location>
        <begin position="189"/>
        <end position="206"/>
    </location>
</feature>
<feature type="transmembrane region" description="Helical" evidence="1">
    <location>
        <begin position="247"/>
        <end position="265"/>
    </location>
</feature>
<dbReference type="eggNOG" id="COG1266">
    <property type="taxonomic scope" value="Bacteria"/>
</dbReference>
<dbReference type="PATRIC" id="fig|1195236.3.peg.1084"/>
<accession>S0FVZ7</accession>
<feature type="transmembrane region" description="Helical" evidence="1">
    <location>
        <begin position="218"/>
        <end position="240"/>
    </location>
</feature>
<protein>
    <submittedName>
        <fullName evidence="3">CAAX amino terminal protease family</fullName>
    </submittedName>
</protein>
<keyword evidence="3" id="KW-0378">Hydrolase</keyword>
<dbReference type="RefSeq" id="WP_004624244.1">
    <property type="nucleotide sequence ID" value="NZ_AORV01000021.1"/>
</dbReference>
<evidence type="ECO:0000259" key="2">
    <source>
        <dbReference type="Pfam" id="PF02517"/>
    </source>
</evidence>
<evidence type="ECO:0000313" key="4">
    <source>
        <dbReference type="Proteomes" id="UP000014155"/>
    </source>
</evidence>
<feature type="transmembrane region" description="Helical" evidence="1">
    <location>
        <begin position="285"/>
        <end position="305"/>
    </location>
</feature>
<evidence type="ECO:0000313" key="3">
    <source>
        <dbReference type="EMBL" id="EMS73329.1"/>
    </source>
</evidence>
<sequence length="317" mass="35350">MITKYQDLARIGNIKPSRFTASVSVILYFYFFLGGLIVSIPMIYVLITNQDALFDPILRTDAMGFLNKYISPVTNYIFTNLSIYFMLFGAVIAVKWIHKRPFGTIFNYRGKIRWSNFWIGFAVFGLLLAAGTGADYFLNPGTYTFSFDASRFWYTLPLILVMTPIQTTAEEVVFRGYVIQSFGVKIKSGVLLSVISGVLFTLPHLANPEVYASNKLGVFSTVCMVLNYFVTGMVLAMITIRTNSLEAAMGAHAVNNLFCFLLVSYPDTVLPTNTVFFTSTFEPIGGLVSAVITSALFYLLTVFIIKKTDKTTIATQP</sequence>
<organism evidence="3 4">
    <name type="scientific">Ruminiclostridium cellobioparum subsp. termitidis CT1112</name>
    <dbReference type="NCBI Taxonomy" id="1195236"/>
    <lineage>
        <taxon>Bacteria</taxon>
        <taxon>Bacillati</taxon>
        <taxon>Bacillota</taxon>
        <taxon>Clostridia</taxon>
        <taxon>Eubacteriales</taxon>
        <taxon>Oscillospiraceae</taxon>
        <taxon>Ruminiclostridium</taxon>
    </lineage>
</organism>
<reference evidence="3 4" key="1">
    <citation type="journal article" date="2013" name="Genome Announc.">
        <title>Draft Genome Sequence of the Cellulolytic, Mesophilic, Anaerobic Bacterium Clostridium termitidis Strain CT1112 (DSM 5398).</title>
        <authorList>
            <person name="Lal S."/>
            <person name="Ramachandran U."/>
            <person name="Zhang X."/>
            <person name="Munir R."/>
            <person name="Sparling R."/>
            <person name="Levin D.B."/>
        </authorList>
    </citation>
    <scope>NUCLEOTIDE SEQUENCE [LARGE SCALE GENOMIC DNA]</scope>
    <source>
        <strain evidence="3 4">CT1112</strain>
    </source>
</reference>
<keyword evidence="3" id="KW-0645">Protease</keyword>
<name>S0FVZ7_RUMCE</name>
<comment type="caution">
    <text evidence="3">The sequence shown here is derived from an EMBL/GenBank/DDBJ whole genome shotgun (WGS) entry which is preliminary data.</text>
</comment>
<keyword evidence="1" id="KW-0472">Membrane</keyword>
<dbReference type="Proteomes" id="UP000014155">
    <property type="component" value="Unassembled WGS sequence"/>
</dbReference>
<dbReference type="EMBL" id="AORV01000021">
    <property type="protein sequence ID" value="EMS73329.1"/>
    <property type="molecule type" value="Genomic_DNA"/>
</dbReference>
<dbReference type="PANTHER" id="PTHR39430">
    <property type="entry name" value="MEMBRANE-ASSOCIATED PROTEASE-RELATED"/>
    <property type="match status" value="1"/>
</dbReference>
<feature type="domain" description="CAAX prenyl protease 2/Lysostaphin resistance protein A-like" evidence="2">
    <location>
        <begin position="154"/>
        <end position="258"/>
    </location>
</feature>